<keyword evidence="2" id="KW-1185">Reference proteome</keyword>
<dbReference type="Proteomes" id="UP001281147">
    <property type="component" value="Unassembled WGS sequence"/>
</dbReference>
<evidence type="ECO:0000313" key="1">
    <source>
        <dbReference type="EMBL" id="KAK3716626.1"/>
    </source>
</evidence>
<protein>
    <submittedName>
        <fullName evidence="1">Uncharacterized protein</fullName>
    </submittedName>
</protein>
<evidence type="ECO:0000313" key="2">
    <source>
        <dbReference type="Proteomes" id="UP001281147"/>
    </source>
</evidence>
<name>A0ACC3NGI0_9PEZI</name>
<proteinExistence type="predicted"/>
<organism evidence="1 2">
    <name type="scientific">Vermiconidia calcicola</name>
    <dbReference type="NCBI Taxonomy" id="1690605"/>
    <lineage>
        <taxon>Eukaryota</taxon>
        <taxon>Fungi</taxon>
        <taxon>Dikarya</taxon>
        <taxon>Ascomycota</taxon>
        <taxon>Pezizomycotina</taxon>
        <taxon>Dothideomycetes</taxon>
        <taxon>Dothideomycetidae</taxon>
        <taxon>Mycosphaerellales</taxon>
        <taxon>Extremaceae</taxon>
        <taxon>Vermiconidia</taxon>
    </lineage>
</organism>
<reference evidence="1" key="1">
    <citation type="submission" date="2023-07" db="EMBL/GenBank/DDBJ databases">
        <title>Black Yeasts Isolated from many extreme environments.</title>
        <authorList>
            <person name="Coleine C."/>
            <person name="Stajich J.E."/>
            <person name="Selbmann L."/>
        </authorList>
    </citation>
    <scope>NUCLEOTIDE SEQUENCE</scope>
    <source>
        <strain evidence="1">CCFEE 5714</strain>
    </source>
</reference>
<comment type="caution">
    <text evidence="1">The sequence shown here is derived from an EMBL/GenBank/DDBJ whole genome shotgun (WGS) entry which is preliminary data.</text>
</comment>
<sequence length="590" mass="65261">MENSIDVPVLIVGAGPSGATLALLLGKLGIKTLVISKHRNTANTPRAHVFNQRAMEVLRDAGVETMAKELACSSLNMQHTTWSNTLAGEEYGRMWSFGNKPSEKSIYEMASPCAMSDLPQSLLEPVLVREARKVGAEVRFGTEFVRLEDSGADVCTYVRDRQSKEEYTVRSKYLIGADGARSAVLSALDIPVDGVQLNTAFNVHIEADLSPYMINRPASLNWILNTDAPGWSAVGNFRMVKPWTEWVVSMHPARTDGEIFEPTIEQIQQRLHQMIGDSSVSIKVLSTFRWTINDQVARSWQKGRVMCIGDAVHRHPPINGLGSNTCISDAFNLAWKLAYVLRGTAGNELLDTLQVERKPVAEGVVRRANEGMRVHRRLWALLGLTPESRAEAIAALEDEEPAGEKAREQLRQAFEATDVENQALGMQMNQIYVGSKATYAEPDDMRPCFGHLNMLKQVAESTYPGYHLPHFWVAASGQAPRQSSLDLCGQGNFTILTGRGGACWLRAAQEVSGTSDKLKINGYSIGFRCDYIDCYNDWRRLSGTKEDGVVLVRPDHFVAWRYSTSSADATNMLRKALSLILVNPAIVSDT</sequence>
<gene>
    <name evidence="1" type="ORF">LTR37_006256</name>
</gene>
<accession>A0ACC3NGI0</accession>
<dbReference type="EMBL" id="JAUTXU010000041">
    <property type="protein sequence ID" value="KAK3716626.1"/>
    <property type="molecule type" value="Genomic_DNA"/>
</dbReference>